<organism evidence="1 2">
    <name type="scientific">Stappia indica</name>
    <dbReference type="NCBI Taxonomy" id="538381"/>
    <lineage>
        <taxon>Bacteria</taxon>
        <taxon>Pseudomonadati</taxon>
        <taxon>Pseudomonadota</taxon>
        <taxon>Alphaproteobacteria</taxon>
        <taxon>Hyphomicrobiales</taxon>
        <taxon>Stappiaceae</taxon>
        <taxon>Stappia</taxon>
    </lineage>
</organism>
<dbReference type="EMBL" id="OBML01000017">
    <property type="protein sequence ID" value="SOC26867.1"/>
    <property type="molecule type" value="Genomic_DNA"/>
</dbReference>
<keyword evidence="2" id="KW-1185">Reference proteome</keyword>
<name>A0A285TU24_9HYPH</name>
<dbReference type="AlphaFoldDB" id="A0A285TU24"/>
<accession>A0A285TU24</accession>
<evidence type="ECO:0000313" key="1">
    <source>
        <dbReference type="EMBL" id="SOC26867.1"/>
    </source>
</evidence>
<dbReference type="Proteomes" id="UP000219331">
    <property type="component" value="Unassembled WGS sequence"/>
</dbReference>
<evidence type="ECO:0000313" key="2">
    <source>
        <dbReference type="Proteomes" id="UP000219331"/>
    </source>
</evidence>
<proteinExistence type="predicted"/>
<dbReference type="RefSeq" id="WP_097176613.1">
    <property type="nucleotide sequence ID" value="NZ_OBML01000017.1"/>
</dbReference>
<dbReference type="OrthoDB" id="7306769at2"/>
<dbReference type="InterPro" id="IPR012106">
    <property type="entry name" value="Phage_Mu_Gp1"/>
</dbReference>
<dbReference type="Pfam" id="PF10123">
    <property type="entry name" value="Mu-like_Pro"/>
    <property type="match status" value="2"/>
</dbReference>
<reference evidence="1 2" key="1">
    <citation type="submission" date="2017-08" db="EMBL/GenBank/DDBJ databases">
        <authorList>
            <person name="de Groot N.N."/>
        </authorList>
    </citation>
    <scope>NUCLEOTIDE SEQUENCE [LARGE SCALE GENOMIC DNA]</scope>
    <source>
        <strain evidence="1 2">USBA 352</strain>
    </source>
</reference>
<sequence length="373" mass="38765">MLPASNDDPAPPSWLTLVSPFADRPAGIVAGMTFEPPLSVSASEPTAIAMCDAGAAACGVVLLSADAVGEADDASWIKVAPRGRVTTRDGRNYAFDPERLAARFQDDGIEIPVDLDHSVSLRAKNGDAGTVVGWVKEIDARLDGLFARVEWLEAGRDVLRARTHRFVSPTIHHTKTGEATWLHSVALVAAPALPLPAVASAIGPVREPHQETSMKSVLSALGLAEGADEAACLAAITTLKANTVPKDVHDEALATLSAKSEELAALQAAVRSGEVEDLIEGALAAKKIVPAQRESYAALCATDEGLASVKKLLEATPASLAASGLGNRQPAADKVLDPATLAAKARALVVESRARGVEISIADAVNQVKEEQA</sequence>
<gene>
    <name evidence="1" type="ORF">SAMN05421512_11712</name>
</gene>
<protein>
    <submittedName>
        <fullName evidence="1">Mu-like prophage I protein</fullName>
    </submittedName>
</protein>